<sequence length="92" mass="10191">MFAELNELLGASVERPEQGTLTLLCADKTDASFLVHHFLSFYLKAGCKVCFVALVQSFSHYNIVAQKLVSHLHVISEPAHRPGLARIASPLW</sequence>
<dbReference type="UniPathway" id="UPA00988"/>
<evidence type="ECO:0000256" key="1">
    <source>
        <dbReference type="ARBA" id="ARBA00005043"/>
    </source>
</evidence>
<reference evidence="2" key="1">
    <citation type="submission" date="2025-08" db="UniProtKB">
        <authorList>
            <consortium name="Ensembl"/>
        </authorList>
    </citation>
    <scope>IDENTIFICATION</scope>
</reference>
<organism evidence="2 3">
    <name type="scientific">Varanus komodoensis</name>
    <name type="common">Komodo dragon</name>
    <dbReference type="NCBI Taxonomy" id="61221"/>
    <lineage>
        <taxon>Eukaryota</taxon>
        <taxon>Metazoa</taxon>
        <taxon>Chordata</taxon>
        <taxon>Craniata</taxon>
        <taxon>Vertebrata</taxon>
        <taxon>Euteleostomi</taxon>
        <taxon>Lepidosauria</taxon>
        <taxon>Squamata</taxon>
        <taxon>Bifurcata</taxon>
        <taxon>Unidentata</taxon>
        <taxon>Episquamata</taxon>
        <taxon>Toxicofera</taxon>
        <taxon>Anguimorpha</taxon>
        <taxon>Paleoanguimorpha</taxon>
        <taxon>Varanoidea</taxon>
        <taxon>Varanidae</taxon>
        <taxon>Varanus</taxon>
    </lineage>
</organism>
<protein>
    <recommendedName>
        <fullName evidence="4">Elongator complex protein 6</fullName>
    </recommendedName>
</protein>
<dbReference type="OMA" id="LTMAREC"/>
<evidence type="ECO:0000313" key="3">
    <source>
        <dbReference type="Proteomes" id="UP000694545"/>
    </source>
</evidence>
<accession>A0A8D2JHW9</accession>
<dbReference type="Pfam" id="PF09807">
    <property type="entry name" value="ELP6"/>
    <property type="match status" value="1"/>
</dbReference>
<dbReference type="Ensembl" id="ENSVKKT00000012925.1">
    <property type="protein sequence ID" value="ENSVKKP00000012622.1"/>
    <property type="gene ID" value="ENSVKKG00000008770.1"/>
</dbReference>
<dbReference type="AlphaFoldDB" id="A0A8D2JHW9"/>
<dbReference type="PANTHER" id="PTHR16184:SF6">
    <property type="entry name" value="ELONGATOR COMPLEX PROTEIN 6"/>
    <property type="match status" value="1"/>
</dbReference>
<evidence type="ECO:0008006" key="4">
    <source>
        <dbReference type="Google" id="ProtNLM"/>
    </source>
</evidence>
<dbReference type="PANTHER" id="PTHR16184">
    <property type="entry name" value="ELONGATOR COMPLEX PROTEIN 6"/>
    <property type="match status" value="1"/>
</dbReference>
<reference evidence="2" key="2">
    <citation type="submission" date="2025-09" db="UniProtKB">
        <authorList>
            <consortium name="Ensembl"/>
        </authorList>
    </citation>
    <scope>IDENTIFICATION</scope>
</reference>
<dbReference type="InterPro" id="IPR018627">
    <property type="entry name" value="ELP6"/>
</dbReference>
<comment type="pathway">
    <text evidence="1">tRNA modification; 5-methoxycarbonylmethyl-2-thiouridine-tRNA biosynthesis.</text>
</comment>
<dbReference type="GO" id="GO:0033588">
    <property type="term" value="C:elongator holoenzyme complex"/>
    <property type="evidence" value="ECO:0007669"/>
    <property type="project" value="InterPro"/>
</dbReference>
<dbReference type="GO" id="GO:0002098">
    <property type="term" value="P:tRNA wobble uridine modification"/>
    <property type="evidence" value="ECO:0007669"/>
    <property type="project" value="InterPro"/>
</dbReference>
<name>A0A8D2JHW9_VARKO</name>
<keyword evidence="3" id="KW-1185">Reference proteome</keyword>
<dbReference type="Proteomes" id="UP000694545">
    <property type="component" value="Unplaced"/>
</dbReference>
<proteinExistence type="predicted"/>
<evidence type="ECO:0000313" key="2">
    <source>
        <dbReference type="Ensembl" id="ENSVKKP00000012622.1"/>
    </source>
</evidence>